<accession>A0A976M944</accession>
<gene>
    <name evidence="2" type="ORF">MACJ_002789</name>
</gene>
<evidence type="ECO:0000313" key="2">
    <source>
        <dbReference type="EMBL" id="UKJ89538.1"/>
    </source>
</evidence>
<proteinExistence type="predicted"/>
<dbReference type="EMBL" id="CP056067">
    <property type="protein sequence ID" value="UKJ89538.1"/>
    <property type="molecule type" value="Genomic_DNA"/>
</dbReference>
<dbReference type="AlphaFoldDB" id="A0A976M944"/>
<protein>
    <submittedName>
        <fullName evidence="2">Uncharacterized protein</fullName>
    </submittedName>
</protein>
<name>A0A976M944_THEOR</name>
<feature type="region of interest" description="Disordered" evidence="1">
    <location>
        <begin position="62"/>
        <end position="90"/>
    </location>
</feature>
<dbReference type="OrthoDB" id="439961at2759"/>
<sequence>MSKGLRSKTLRRYRTAKRHVVEEVLELPRTIESYRKMKMIQRGQDITPASKLNKFLYPEDENAEFPQSIPEPPLDLRSEKVPLSGLAGPRGRRKFDAEELAESRIVLKADKNTRQLARSFMDVEDEQFTVESTARLGHYKTGKAKKYAANKLSKIVASRSATKSKKEHRGTPKGKTKRR</sequence>
<dbReference type="Proteomes" id="UP000244803">
    <property type="component" value="Chromosome 4"/>
</dbReference>
<organism evidence="2 3">
    <name type="scientific">Theileria orientalis</name>
    <dbReference type="NCBI Taxonomy" id="68886"/>
    <lineage>
        <taxon>Eukaryota</taxon>
        <taxon>Sar</taxon>
        <taxon>Alveolata</taxon>
        <taxon>Apicomplexa</taxon>
        <taxon>Aconoidasida</taxon>
        <taxon>Piroplasmida</taxon>
        <taxon>Theileriidae</taxon>
        <taxon>Theileria</taxon>
    </lineage>
</organism>
<feature type="region of interest" description="Disordered" evidence="1">
    <location>
        <begin position="155"/>
        <end position="179"/>
    </location>
</feature>
<evidence type="ECO:0000256" key="1">
    <source>
        <dbReference type="SAM" id="MobiDB-lite"/>
    </source>
</evidence>
<feature type="compositionally biased region" description="Basic residues" evidence="1">
    <location>
        <begin position="162"/>
        <end position="179"/>
    </location>
</feature>
<reference evidence="2" key="1">
    <citation type="submission" date="2022-07" db="EMBL/GenBank/DDBJ databases">
        <title>Evaluation of T. orientalis genome assembly methods using nanopore sequencing and analysis of variation between genomes.</title>
        <authorList>
            <person name="Yam J."/>
            <person name="Micallef M.L."/>
            <person name="Liu M."/>
            <person name="Djordjevic S.P."/>
            <person name="Bogema D.R."/>
            <person name="Jenkins C."/>
        </authorList>
    </citation>
    <scope>NUCLEOTIDE SEQUENCE</scope>
    <source>
        <strain evidence="2">Fish Creek</strain>
    </source>
</reference>
<evidence type="ECO:0000313" key="3">
    <source>
        <dbReference type="Proteomes" id="UP000244803"/>
    </source>
</evidence>